<accession>A0A7W7WCI3</accession>
<comment type="caution">
    <text evidence="1">The sequence shown here is derived from an EMBL/GenBank/DDBJ whole genome shotgun (WGS) entry which is preliminary data.</text>
</comment>
<evidence type="ECO:0000313" key="1">
    <source>
        <dbReference type="EMBL" id="MBB4941878.1"/>
    </source>
</evidence>
<reference evidence="1 2" key="1">
    <citation type="submission" date="2020-08" db="EMBL/GenBank/DDBJ databases">
        <title>Sequencing the genomes of 1000 actinobacteria strains.</title>
        <authorList>
            <person name="Klenk H.-P."/>
        </authorList>
    </citation>
    <scope>NUCLEOTIDE SEQUENCE [LARGE SCALE GENOMIC DNA]</scope>
    <source>
        <strain evidence="1 2">DSM 43023</strain>
    </source>
</reference>
<proteinExistence type="predicted"/>
<dbReference type="Proteomes" id="UP000534286">
    <property type="component" value="Unassembled WGS sequence"/>
</dbReference>
<dbReference type="EMBL" id="JACHJU010000003">
    <property type="protein sequence ID" value="MBB4941878.1"/>
    <property type="molecule type" value="Genomic_DNA"/>
</dbReference>
<protein>
    <submittedName>
        <fullName evidence="1">Uncharacterized protein</fullName>
    </submittedName>
</protein>
<dbReference type="RefSeq" id="WP_184757967.1">
    <property type="nucleotide sequence ID" value="NZ_BAABEK010000157.1"/>
</dbReference>
<evidence type="ECO:0000313" key="2">
    <source>
        <dbReference type="Proteomes" id="UP000534286"/>
    </source>
</evidence>
<dbReference type="AlphaFoldDB" id="A0A7W7WCI3"/>
<name>A0A7W7WCI3_9ACTN</name>
<keyword evidence="2" id="KW-1185">Reference proteome</keyword>
<organism evidence="1 2">
    <name type="scientific">Streptosporangium album</name>
    <dbReference type="NCBI Taxonomy" id="47479"/>
    <lineage>
        <taxon>Bacteria</taxon>
        <taxon>Bacillati</taxon>
        <taxon>Actinomycetota</taxon>
        <taxon>Actinomycetes</taxon>
        <taxon>Streptosporangiales</taxon>
        <taxon>Streptosporangiaceae</taxon>
        <taxon>Streptosporangium</taxon>
    </lineage>
</organism>
<gene>
    <name evidence="1" type="ORF">FHR32_006264</name>
</gene>
<sequence length="51" mass="5767">MPLRPVARLVRPLADALAGLYLPPDDRHQRRFARDAAGLVLVRCGELRRAF</sequence>